<gene>
    <name evidence="1" type="ORF">ENS29_00865</name>
</gene>
<keyword evidence="1" id="KW-0547">Nucleotide-binding</keyword>
<protein>
    <submittedName>
        <fullName evidence="1">ATP-binding protein</fullName>
    </submittedName>
</protein>
<dbReference type="GO" id="GO:0005524">
    <property type="term" value="F:ATP binding"/>
    <property type="evidence" value="ECO:0007669"/>
    <property type="project" value="UniProtKB-KW"/>
</dbReference>
<proteinExistence type="predicted"/>
<dbReference type="EMBL" id="DSUH01000021">
    <property type="protein sequence ID" value="HGU31389.1"/>
    <property type="molecule type" value="Genomic_DNA"/>
</dbReference>
<comment type="caution">
    <text evidence="1">The sequence shown here is derived from an EMBL/GenBank/DDBJ whole genome shotgun (WGS) entry which is preliminary data.</text>
</comment>
<dbReference type="AlphaFoldDB" id="A0A7C4RGM7"/>
<keyword evidence="1" id="KW-0067">ATP-binding</keyword>
<organism evidence="1">
    <name type="scientific">Desulfatirhabdium butyrativorans</name>
    <dbReference type="NCBI Taxonomy" id="340467"/>
    <lineage>
        <taxon>Bacteria</taxon>
        <taxon>Pseudomonadati</taxon>
        <taxon>Thermodesulfobacteriota</taxon>
        <taxon>Desulfobacteria</taxon>
        <taxon>Desulfobacterales</taxon>
        <taxon>Desulfatirhabdiaceae</taxon>
        <taxon>Desulfatirhabdium</taxon>
    </lineage>
</organism>
<evidence type="ECO:0000313" key="1">
    <source>
        <dbReference type="EMBL" id="HGU31389.1"/>
    </source>
</evidence>
<accession>A0A7C4RGM7</accession>
<sequence>MQKTVGKQTVHLHIPATRSFLPLVLGFVREGVQAFAFGQVETDTLTLAAEEICGYLMNMQQPSDTIDLSLTDGNWRIVLRIDCKSADMDLRAFNLTWRISDDEESLEHMGLLLASRMVDRMTISSHKDRMQLCLVKHRSYPPVELPEADPAPLHDGYRLIGEPPSEVFQYALLQLQAHGIAPLPSCFRNPLLDADMLAAGDLDATLACNAGGAVLGLVCRRWMSSRCVELLGPYMLIDGDIGETIRIELVEDSLGRAARTQAVGMICRHTQQAFTQHLFDTLGTLPETQADGTTSLRPVYYRLLREDDGRTVYTDPVLTSFLKSTWERLTLPRILRQLPHPGGRGSAHSVLAVEFERDASRCTLRLLQPGKDLKDNLKDHLRILRQEGIRNIVFEMDLGNTTDAAQASVLVASGFQPRLLIPDGGHGDLLLFTADMQEGQ</sequence>
<reference evidence="1" key="1">
    <citation type="journal article" date="2020" name="mSystems">
        <title>Genome- and Community-Level Interaction Insights into Carbon Utilization and Element Cycling Functions of Hydrothermarchaeota in Hydrothermal Sediment.</title>
        <authorList>
            <person name="Zhou Z."/>
            <person name="Liu Y."/>
            <person name="Xu W."/>
            <person name="Pan J."/>
            <person name="Luo Z.H."/>
            <person name="Li M."/>
        </authorList>
    </citation>
    <scope>NUCLEOTIDE SEQUENCE [LARGE SCALE GENOMIC DNA]</scope>
    <source>
        <strain evidence="1">SpSt-477</strain>
    </source>
</reference>
<name>A0A7C4RGM7_9BACT</name>